<dbReference type="InterPro" id="IPR001509">
    <property type="entry name" value="Epimerase_deHydtase"/>
</dbReference>
<dbReference type="Gene3D" id="3.40.50.720">
    <property type="entry name" value="NAD(P)-binding Rossmann-like Domain"/>
    <property type="match status" value="1"/>
</dbReference>
<dbReference type="SUPFAM" id="SSF51735">
    <property type="entry name" value="NAD(P)-binding Rossmann-fold domains"/>
    <property type="match status" value="1"/>
</dbReference>
<dbReference type="EMBL" id="RQFT01000015">
    <property type="protein sequence ID" value="TGL02346.1"/>
    <property type="molecule type" value="Genomic_DNA"/>
</dbReference>
<dbReference type="Pfam" id="PF01370">
    <property type="entry name" value="Epimerase"/>
    <property type="match status" value="1"/>
</dbReference>
<dbReference type="PRINTS" id="PR01713">
    <property type="entry name" value="NUCEPIMERASE"/>
</dbReference>
<dbReference type="RefSeq" id="WP_135771987.1">
    <property type="nucleotide sequence ID" value="NZ_RQFT01000015.1"/>
</dbReference>
<evidence type="ECO:0000313" key="4">
    <source>
        <dbReference type="Proteomes" id="UP000297641"/>
    </source>
</evidence>
<comment type="similarity">
    <text evidence="1">Belongs to the NAD(P)-dependent epimerase/dehydratase family.</text>
</comment>
<dbReference type="PANTHER" id="PTHR43000">
    <property type="entry name" value="DTDP-D-GLUCOSE 4,6-DEHYDRATASE-RELATED"/>
    <property type="match status" value="1"/>
</dbReference>
<proteinExistence type="inferred from homology"/>
<evidence type="ECO:0000259" key="2">
    <source>
        <dbReference type="Pfam" id="PF01370"/>
    </source>
</evidence>
<dbReference type="AlphaFoldDB" id="A0A7I0II51"/>
<sequence length="285" mass="32570">MNKILITGSTGFIGKTLVDYLKSNGFEILEFPREKGDITQKEIWKSIAKVNYVVHLAARNFVPDSWKESSDFLESNVIGTSRMLEYAKEHDSKVIFVSAYLYGKPEILPIKEAHPLLPNNPYALSKVLSEEVCRFHSQYFDQDITILRLFNVYGPGQRSSFLIPTIVNQCLKNDKIEVLDLEPRRDYIYIEDVLNAILLSIKNVNKFQLYNIGSGTSFSVSEIIDRIQKICNTKLPVISSQVVRKNEIMDVIADISLAKKELNWVPQFDLAKGLEKTIATLRKFD</sequence>
<dbReference type="Proteomes" id="UP000297641">
    <property type="component" value="Unassembled WGS sequence"/>
</dbReference>
<comment type="caution">
    <text evidence="3">The sequence shown here is derived from an EMBL/GenBank/DDBJ whole genome shotgun (WGS) entry which is preliminary data.</text>
</comment>
<gene>
    <name evidence="3" type="ORF">EHQ43_18490</name>
</gene>
<evidence type="ECO:0000313" key="3">
    <source>
        <dbReference type="EMBL" id="TGL02346.1"/>
    </source>
</evidence>
<evidence type="ECO:0000256" key="1">
    <source>
        <dbReference type="ARBA" id="ARBA00007637"/>
    </source>
</evidence>
<accession>A0A7I0II51</accession>
<reference evidence="3 4" key="1">
    <citation type="journal article" date="2019" name="PLoS Negl. Trop. Dis.">
        <title>Revisiting the worldwide diversity of Leptospira species in the environment.</title>
        <authorList>
            <person name="Vincent A.T."/>
            <person name="Schiettekatte O."/>
            <person name="Bourhy P."/>
            <person name="Veyrier F.J."/>
            <person name="Picardeau M."/>
        </authorList>
    </citation>
    <scope>NUCLEOTIDE SEQUENCE [LARGE SCALE GENOMIC DNA]</scope>
    <source>
        <strain evidence="3 4">201800273</strain>
    </source>
</reference>
<organism evidence="3 4">
    <name type="scientific">Leptospira bouyouniensis</name>
    <dbReference type="NCBI Taxonomy" id="2484911"/>
    <lineage>
        <taxon>Bacteria</taxon>
        <taxon>Pseudomonadati</taxon>
        <taxon>Spirochaetota</taxon>
        <taxon>Spirochaetia</taxon>
        <taxon>Leptospirales</taxon>
        <taxon>Leptospiraceae</taxon>
        <taxon>Leptospira</taxon>
    </lineage>
</organism>
<name>A0A7I0II51_9LEPT</name>
<feature type="domain" description="NAD-dependent epimerase/dehydratase" evidence="2">
    <location>
        <begin position="4"/>
        <end position="213"/>
    </location>
</feature>
<protein>
    <submittedName>
        <fullName evidence="3">NAD-dependent epimerase/dehydratase family protein</fullName>
    </submittedName>
</protein>
<dbReference type="InterPro" id="IPR036291">
    <property type="entry name" value="NAD(P)-bd_dom_sf"/>
</dbReference>